<dbReference type="EMBL" id="JAOAOG010000158">
    <property type="protein sequence ID" value="KAJ6244831.1"/>
    <property type="molecule type" value="Genomic_DNA"/>
</dbReference>
<dbReference type="InterPro" id="IPR001849">
    <property type="entry name" value="PH_domain"/>
</dbReference>
<dbReference type="SMART" id="SM00233">
    <property type="entry name" value="PH"/>
    <property type="match status" value="1"/>
</dbReference>
<organism evidence="2 3">
    <name type="scientific">Anaeramoeba flamelloides</name>
    <dbReference type="NCBI Taxonomy" id="1746091"/>
    <lineage>
        <taxon>Eukaryota</taxon>
        <taxon>Metamonada</taxon>
        <taxon>Anaeramoebidae</taxon>
        <taxon>Anaeramoeba</taxon>
    </lineage>
</organism>
<accession>A0ABQ8YJQ1</accession>
<feature type="domain" description="PH" evidence="1">
    <location>
        <begin position="4"/>
        <end position="98"/>
    </location>
</feature>
<proteinExistence type="predicted"/>
<sequence length="105" mass="13013">MFKLVTKEGFLKKRGNNRKNWKKRWFKLHDCKLSYYDNKTKKKQKGFVYLEDCDIQVVSVHRNLFQIGVRDKRRKYLIHAYSKTEMYEWIGSIFLHRDQIYFGRQ</sequence>
<dbReference type="SUPFAM" id="SSF50729">
    <property type="entry name" value="PH domain-like"/>
    <property type="match status" value="1"/>
</dbReference>
<dbReference type="PANTHER" id="PTHR14336:SF8">
    <property type="entry name" value="PROTEIN OPY1"/>
    <property type="match status" value="1"/>
</dbReference>
<dbReference type="Gene3D" id="2.30.29.30">
    <property type="entry name" value="Pleckstrin-homology domain (PH domain)/Phosphotyrosine-binding domain (PTB)"/>
    <property type="match status" value="1"/>
</dbReference>
<evidence type="ECO:0000313" key="2">
    <source>
        <dbReference type="EMBL" id="KAJ6244831.1"/>
    </source>
</evidence>
<dbReference type="InterPro" id="IPR051707">
    <property type="entry name" value="PI-Interact_SigTrans_Reg"/>
</dbReference>
<dbReference type="InterPro" id="IPR011993">
    <property type="entry name" value="PH-like_dom_sf"/>
</dbReference>
<dbReference type="PANTHER" id="PTHR14336">
    <property type="entry name" value="TANDEM PH DOMAIN CONTAINING PROTEIN"/>
    <property type="match status" value="1"/>
</dbReference>
<protein>
    <submittedName>
        <fullName evidence="2">Sesquipedalian</fullName>
    </submittedName>
</protein>
<name>A0ABQ8YJQ1_9EUKA</name>
<gene>
    <name evidence="2" type="ORF">M0813_20922</name>
</gene>
<keyword evidence="3" id="KW-1185">Reference proteome</keyword>
<dbReference type="Pfam" id="PF00169">
    <property type="entry name" value="PH"/>
    <property type="match status" value="1"/>
</dbReference>
<evidence type="ECO:0000259" key="1">
    <source>
        <dbReference type="PROSITE" id="PS50003"/>
    </source>
</evidence>
<comment type="caution">
    <text evidence="2">The sequence shown here is derived from an EMBL/GenBank/DDBJ whole genome shotgun (WGS) entry which is preliminary data.</text>
</comment>
<dbReference type="PROSITE" id="PS50003">
    <property type="entry name" value="PH_DOMAIN"/>
    <property type="match status" value="1"/>
</dbReference>
<evidence type="ECO:0000313" key="3">
    <source>
        <dbReference type="Proteomes" id="UP001150062"/>
    </source>
</evidence>
<dbReference type="Proteomes" id="UP001150062">
    <property type="component" value="Unassembled WGS sequence"/>
</dbReference>
<reference evidence="2" key="1">
    <citation type="submission" date="2022-08" db="EMBL/GenBank/DDBJ databases">
        <title>Novel sulfate-reducing endosymbionts in the free-living metamonad Anaeramoeba.</title>
        <authorList>
            <person name="Jerlstrom-Hultqvist J."/>
            <person name="Cepicka I."/>
            <person name="Gallot-Lavallee L."/>
            <person name="Salas-Leiva D."/>
            <person name="Curtis B.A."/>
            <person name="Zahonova K."/>
            <person name="Pipaliya S."/>
            <person name="Dacks J."/>
            <person name="Roger A.J."/>
        </authorList>
    </citation>
    <scope>NUCLEOTIDE SEQUENCE</scope>
    <source>
        <strain evidence="2">Schooner1</strain>
    </source>
</reference>